<feature type="domain" description="Glycolipid transfer protein" evidence="2">
    <location>
        <begin position="36"/>
        <end position="177"/>
    </location>
</feature>
<dbReference type="Pfam" id="PF08718">
    <property type="entry name" value="GLTP"/>
    <property type="match status" value="1"/>
</dbReference>
<gene>
    <name evidence="3" type="primary">Cptp_1</name>
    <name evidence="3" type="ORF">FJT64_006291</name>
</gene>
<evidence type="ECO:0000259" key="2">
    <source>
        <dbReference type="Pfam" id="PF08718"/>
    </source>
</evidence>
<dbReference type="Gene3D" id="1.10.3520.10">
    <property type="entry name" value="Glycolipid transfer protein"/>
    <property type="match status" value="1"/>
</dbReference>
<protein>
    <submittedName>
        <fullName evidence="3">Ceramide-1-phosphate transfer protein</fullName>
    </submittedName>
</protein>
<evidence type="ECO:0000313" key="3">
    <source>
        <dbReference type="EMBL" id="KAF0296235.1"/>
    </source>
</evidence>
<evidence type="ECO:0000256" key="1">
    <source>
        <dbReference type="ARBA" id="ARBA00007148"/>
    </source>
</evidence>
<organism evidence="3 4">
    <name type="scientific">Amphibalanus amphitrite</name>
    <name type="common">Striped barnacle</name>
    <name type="synonym">Balanus amphitrite</name>
    <dbReference type="NCBI Taxonomy" id="1232801"/>
    <lineage>
        <taxon>Eukaryota</taxon>
        <taxon>Metazoa</taxon>
        <taxon>Ecdysozoa</taxon>
        <taxon>Arthropoda</taxon>
        <taxon>Crustacea</taxon>
        <taxon>Multicrustacea</taxon>
        <taxon>Cirripedia</taxon>
        <taxon>Thoracica</taxon>
        <taxon>Thoracicalcarea</taxon>
        <taxon>Balanomorpha</taxon>
        <taxon>Balanoidea</taxon>
        <taxon>Balanidae</taxon>
        <taxon>Amphibalaninae</taxon>
        <taxon>Amphibalanus</taxon>
    </lineage>
</organism>
<comment type="similarity">
    <text evidence="1">Belongs to the GLTP family.</text>
</comment>
<comment type="caution">
    <text evidence="3">The sequence shown here is derived from an EMBL/GenBank/DDBJ whole genome shotgun (WGS) entry which is preliminary data.</text>
</comment>
<dbReference type="Proteomes" id="UP000440578">
    <property type="component" value="Unassembled WGS sequence"/>
</dbReference>
<dbReference type="InterPro" id="IPR014830">
    <property type="entry name" value="Glycolipid_transfer_prot_dom"/>
</dbReference>
<dbReference type="GO" id="GO:0032691">
    <property type="term" value="P:negative regulation of interleukin-1 beta production"/>
    <property type="evidence" value="ECO:0007669"/>
    <property type="project" value="UniProtKB-ARBA"/>
</dbReference>
<dbReference type="PANTHER" id="PTHR10219:SF43">
    <property type="entry name" value="GLYCOLIPID TRANSFER PROTEIN DOMAIN-CONTAINING PROTEIN"/>
    <property type="match status" value="1"/>
</dbReference>
<evidence type="ECO:0000313" key="4">
    <source>
        <dbReference type="Proteomes" id="UP000440578"/>
    </source>
</evidence>
<dbReference type="SUPFAM" id="SSF110004">
    <property type="entry name" value="Glycolipid transfer protein, GLTP"/>
    <property type="match status" value="1"/>
</dbReference>
<dbReference type="GO" id="GO:0016020">
    <property type="term" value="C:membrane"/>
    <property type="evidence" value="ECO:0007669"/>
    <property type="project" value="TreeGrafter"/>
</dbReference>
<keyword evidence="4" id="KW-1185">Reference proteome</keyword>
<dbReference type="AlphaFoldDB" id="A0A6A4VPT7"/>
<sequence>MSNSHVKDSKDSKFDIGLVLASFKKCGEDTGGSLTMDDYIAGYVELNKFFGLLGTVFGFVGSDVHQKLVQLECLRKGGASDSYVTVERMILYEKQNGVFESDKAGNGCRTLLRLHRALAFIADFLRELHDRSDEQKMGSVCQASYKRTLAVHHPWLVQQGALLAMHMLGTRGDIVEKAVGGDSSDKEKHKDTLLECIDVMQAVYADTQKLYEQHGLLELP</sequence>
<dbReference type="EMBL" id="VIIS01001578">
    <property type="protein sequence ID" value="KAF0296235.1"/>
    <property type="molecule type" value="Genomic_DNA"/>
</dbReference>
<dbReference type="GO" id="GO:0005829">
    <property type="term" value="C:cytosol"/>
    <property type="evidence" value="ECO:0007669"/>
    <property type="project" value="TreeGrafter"/>
</dbReference>
<dbReference type="PANTHER" id="PTHR10219">
    <property type="entry name" value="GLYCOLIPID TRANSFER PROTEIN-RELATED"/>
    <property type="match status" value="1"/>
</dbReference>
<reference evidence="3 4" key="1">
    <citation type="submission" date="2019-07" db="EMBL/GenBank/DDBJ databases">
        <title>Draft genome assembly of a fouling barnacle, Amphibalanus amphitrite (Darwin, 1854): The first reference genome for Thecostraca.</title>
        <authorList>
            <person name="Kim W."/>
        </authorList>
    </citation>
    <scope>NUCLEOTIDE SEQUENCE [LARGE SCALE GENOMIC DNA]</scope>
    <source>
        <strain evidence="3">SNU_AA5</strain>
        <tissue evidence="3">Soma without cirri and trophi</tissue>
    </source>
</reference>
<name>A0A6A4VPT7_AMPAM</name>
<proteinExistence type="inferred from homology"/>
<dbReference type="InterPro" id="IPR036497">
    <property type="entry name" value="GLTP_sf"/>
</dbReference>
<accession>A0A6A4VPT7</accession>
<dbReference type="GO" id="GO:1902388">
    <property type="term" value="F:ceramide 1-phosphate transfer activity"/>
    <property type="evidence" value="ECO:0007669"/>
    <property type="project" value="TreeGrafter"/>
</dbReference>
<dbReference type="OrthoDB" id="116883at2759"/>
<dbReference type="GO" id="GO:1902387">
    <property type="term" value="F:ceramide 1-phosphate binding"/>
    <property type="evidence" value="ECO:0007669"/>
    <property type="project" value="TreeGrafter"/>
</dbReference>
<dbReference type="FunFam" id="1.10.3520.10:FF:000002">
    <property type="entry name" value="Ceramide-1-phosphate transfer protein"/>
    <property type="match status" value="1"/>
</dbReference>